<dbReference type="PANTHER" id="PTHR24171:SF8">
    <property type="entry name" value="BRCA1-ASSOCIATED RING DOMAIN PROTEIN 1"/>
    <property type="match status" value="1"/>
</dbReference>
<sequence>MFHDILSHLGEIKKPEKRRPDLYRLREDAGDGKLQNVSREIIEKMNLQAGNETAIHRAARNGQDGQVSLLISKGANVNILDQNGNSPVHHACMGSHLNCVKILIDALADLTITNHAGLTPLDIASSQCNFQTGVKLIEENQLPVRAAALAGRRAAAIDAHAGRRRLRQALLGRDVDGLEGGSHCKVLEADTLLTEQLVHEVNVNKKVDGFLQKVIMERFLDDHIKQEHLC</sequence>
<evidence type="ECO:0000313" key="4">
    <source>
        <dbReference type="EMBL" id="CAE0635779.1"/>
    </source>
</evidence>
<keyword evidence="2 3" id="KW-0040">ANK repeat</keyword>
<dbReference type="GO" id="GO:0004842">
    <property type="term" value="F:ubiquitin-protein transferase activity"/>
    <property type="evidence" value="ECO:0007669"/>
    <property type="project" value="TreeGrafter"/>
</dbReference>
<dbReference type="AlphaFoldDB" id="A0A7S3XYC5"/>
<dbReference type="Gene3D" id="1.25.40.20">
    <property type="entry name" value="Ankyrin repeat-containing domain"/>
    <property type="match status" value="1"/>
</dbReference>
<dbReference type="EMBL" id="HBIU01031450">
    <property type="protein sequence ID" value="CAE0635779.1"/>
    <property type="molecule type" value="Transcribed_RNA"/>
</dbReference>
<dbReference type="PROSITE" id="PS50297">
    <property type="entry name" value="ANK_REP_REGION"/>
    <property type="match status" value="2"/>
</dbReference>
<evidence type="ECO:0000256" key="2">
    <source>
        <dbReference type="ARBA" id="ARBA00023043"/>
    </source>
</evidence>
<dbReference type="GO" id="GO:0085020">
    <property type="term" value="P:protein K6-linked ubiquitination"/>
    <property type="evidence" value="ECO:0007669"/>
    <property type="project" value="TreeGrafter"/>
</dbReference>
<proteinExistence type="predicted"/>
<dbReference type="InterPro" id="IPR002110">
    <property type="entry name" value="Ankyrin_rpt"/>
</dbReference>
<accession>A0A7S3XYC5</accession>
<dbReference type="PROSITE" id="PS50088">
    <property type="entry name" value="ANK_REPEAT"/>
    <property type="match status" value="2"/>
</dbReference>
<evidence type="ECO:0000256" key="3">
    <source>
        <dbReference type="PROSITE-ProRule" id="PRU00023"/>
    </source>
</evidence>
<evidence type="ECO:0000256" key="1">
    <source>
        <dbReference type="ARBA" id="ARBA00022737"/>
    </source>
</evidence>
<dbReference type="InterPro" id="IPR036770">
    <property type="entry name" value="Ankyrin_rpt-contain_sf"/>
</dbReference>
<protein>
    <submittedName>
        <fullName evidence="4">Uncharacterized protein</fullName>
    </submittedName>
</protein>
<feature type="repeat" description="ANK" evidence="3">
    <location>
        <begin position="50"/>
        <end position="82"/>
    </location>
</feature>
<dbReference type="PANTHER" id="PTHR24171">
    <property type="entry name" value="ANKYRIN REPEAT DOMAIN-CONTAINING PROTEIN 39-RELATED"/>
    <property type="match status" value="1"/>
</dbReference>
<feature type="repeat" description="ANK" evidence="3">
    <location>
        <begin position="83"/>
        <end position="115"/>
    </location>
</feature>
<dbReference type="Pfam" id="PF12796">
    <property type="entry name" value="Ank_2"/>
    <property type="match status" value="1"/>
</dbReference>
<name>A0A7S3XYC5_HETAK</name>
<reference evidence="4" key="1">
    <citation type="submission" date="2021-01" db="EMBL/GenBank/DDBJ databases">
        <authorList>
            <person name="Corre E."/>
            <person name="Pelletier E."/>
            <person name="Niang G."/>
            <person name="Scheremetjew M."/>
            <person name="Finn R."/>
            <person name="Kale V."/>
            <person name="Holt S."/>
            <person name="Cochrane G."/>
            <person name="Meng A."/>
            <person name="Brown T."/>
            <person name="Cohen L."/>
        </authorList>
    </citation>
    <scope>NUCLEOTIDE SEQUENCE</scope>
    <source>
        <strain evidence="4">CCMP3107</strain>
    </source>
</reference>
<keyword evidence="1" id="KW-0677">Repeat</keyword>
<dbReference type="SMART" id="SM00248">
    <property type="entry name" value="ANK"/>
    <property type="match status" value="2"/>
</dbReference>
<gene>
    <name evidence="4" type="ORF">HAKA00212_LOCUS14525</name>
</gene>
<organism evidence="4">
    <name type="scientific">Heterosigma akashiwo</name>
    <name type="common">Chromophytic alga</name>
    <name type="synonym">Heterosigma carterae</name>
    <dbReference type="NCBI Taxonomy" id="2829"/>
    <lineage>
        <taxon>Eukaryota</taxon>
        <taxon>Sar</taxon>
        <taxon>Stramenopiles</taxon>
        <taxon>Ochrophyta</taxon>
        <taxon>Raphidophyceae</taxon>
        <taxon>Chattonellales</taxon>
        <taxon>Chattonellaceae</taxon>
        <taxon>Heterosigma</taxon>
    </lineage>
</organism>
<dbReference type="SUPFAM" id="SSF48403">
    <property type="entry name" value="Ankyrin repeat"/>
    <property type="match status" value="1"/>
</dbReference>